<dbReference type="NCBIfam" id="TIGR02937">
    <property type="entry name" value="sigma70-ECF"/>
    <property type="match status" value="1"/>
</dbReference>
<name>A0A7Y2Q2G2_9MICO</name>
<dbReference type="Gene3D" id="1.10.10.10">
    <property type="entry name" value="Winged helix-like DNA-binding domain superfamily/Winged helix DNA-binding domain"/>
    <property type="match status" value="1"/>
</dbReference>
<sequence length="175" mass="18745">MDGVGGPGDEAEDRIGMLIVTSARGDREGFARLYDLGAPRVLGIVGRIVHDPDRAQAVLRDVFLEAWRTAAGFDPVESSGRAWLLAIAHRRAVDERGPRASAELLDAAEPRVHGRRLARALVALSDEQRVALTHAYFGGRSEAEIAALTGATAETVRARLRDGLSRVRSELGAAS</sequence>
<protein>
    <submittedName>
        <fullName evidence="7">Sigma-70 family RNA polymerase sigma factor</fullName>
    </submittedName>
</protein>
<keyword evidence="4" id="KW-0804">Transcription</keyword>
<feature type="domain" description="RNA polymerase sigma factor 70 region 4 type 2" evidence="6">
    <location>
        <begin position="115"/>
        <end position="166"/>
    </location>
</feature>
<dbReference type="SUPFAM" id="SSF88659">
    <property type="entry name" value="Sigma3 and sigma4 domains of RNA polymerase sigma factors"/>
    <property type="match status" value="1"/>
</dbReference>
<dbReference type="Pfam" id="PF04542">
    <property type="entry name" value="Sigma70_r2"/>
    <property type="match status" value="1"/>
</dbReference>
<dbReference type="Proteomes" id="UP000543598">
    <property type="component" value="Unassembled WGS sequence"/>
</dbReference>
<dbReference type="InterPro" id="IPR013249">
    <property type="entry name" value="RNA_pol_sigma70_r4_t2"/>
</dbReference>
<comment type="caution">
    <text evidence="7">The sequence shown here is derived from an EMBL/GenBank/DDBJ whole genome shotgun (WGS) entry which is preliminary data.</text>
</comment>
<evidence type="ECO:0000256" key="2">
    <source>
        <dbReference type="ARBA" id="ARBA00023015"/>
    </source>
</evidence>
<dbReference type="InterPro" id="IPR039425">
    <property type="entry name" value="RNA_pol_sigma-70-like"/>
</dbReference>
<reference evidence="7 8" key="1">
    <citation type="submission" date="2020-05" db="EMBL/GenBank/DDBJ databases">
        <title>MicrobeNet Type strains.</title>
        <authorList>
            <person name="Nicholson A.C."/>
        </authorList>
    </citation>
    <scope>NUCLEOTIDE SEQUENCE [LARGE SCALE GENOMIC DNA]</scope>
    <source>
        <strain evidence="7 8">JCM 14282</strain>
    </source>
</reference>
<proteinExistence type="inferred from homology"/>
<feature type="domain" description="RNA polymerase sigma-70 region 2" evidence="5">
    <location>
        <begin position="34"/>
        <end position="95"/>
    </location>
</feature>
<dbReference type="GO" id="GO:0006352">
    <property type="term" value="P:DNA-templated transcription initiation"/>
    <property type="evidence" value="ECO:0007669"/>
    <property type="project" value="InterPro"/>
</dbReference>
<dbReference type="SUPFAM" id="SSF88946">
    <property type="entry name" value="Sigma2 domain of RNA polymerase sigma factors"/>
    <property type="match status" value="1"/>
</dbReference>
<dbReference type="EMBL" id="JABEMB010000049">
    <property type="protein sequence ID" value="NNH05412.1"/>
    <property type="molecule type" value="Genomic_DNA"/>
</dbReference>
<dbReference type="GO" id="GO:0003677">
    <property type="term" value="F:DNA binding"/>
    <property type="evidence" value="ECO:0007669"/>
    <property type="project" value="InterPro"/>
</dbReference>
<organism evidence="7 8">
    <name type="scientific">Microbacterium ulmi</name>
    <dbReference type="NCBI Taxonomy" id="179095"/>
    <lineage>
        <taxon>Bacteria</taxon>
        <taxon>Bacillati</taxon>
        <taxon>Actinomycetota</taxon>
        <taxon>Actinomycetes</taxon>
        <taxon>Micrococcales</taxon>
        <taxon>Microbacteriaceae</taxon>
        <taxon>Microbacterium</taxon>
    </lineage>
</organism>
<dbReference type="CDD" id="cd06171">
    <property type="entry name" value="Sigma70_r4"/>
    <property type="match status" value="1"/>
</dbReference>
<dbReference type="InterPro" id="IPR013325">
    <property type="entry name" value="RNA_pol_sigma_r2"/>
</dbReference>
<keyword evidence="3" id="KW-0731">Sigma factor</keyword>
<evidence type="ECO:0000256" key="3">
    <source>
        <dbReference type="ARBA" id="ARBA00023082"/>
    </source>
</evidence>
<evidence type="ECO:0000259" key="5">
    <source>
        <dbReference type="Pfam" id="PF04542"/>
    </source>
</evidence>
<comment type="similarity">
    <text evidence="1">Belongs to the sigma-70 factor family. ECF subfamily.</text>
</comment>
<evidence type="ECO:0000259" key="6">
    <source>
        <dbReference type="Pfam" id="PF08281"/>
    </source>
</evidence>
<keyword evidence="2" id="KW-0805">Transcription regulation</keyword>
<dbReference type="InterPro" id="IPR013324">
    <property type="entry name" value="RNA_pol_sigma_r3/r4-like"/>
</dbReference>
<dbReference type="AlphaFoldDB" id="A0A7Y2Q2G2"/>
<gene>
    <name evidence="7" type="ORF">HLA99_16330</name>
</gene>
<accession>A0A7Y2Q2G2</accession>
<evidence type="ECO:0000313" key="7">
    <source>
        <dbReference type="EMBL" id="NNH05412.1"/>
    </source>
</evidence>
<dbReference type="Pfam" id="PF08281">
    <property type="entry name" value="Sigma70_r4_2"/>
    <property type="match status" value="1"/>
</dbReference>
<dbReference type="RefSeq" id="WP_167039511.1">
    <property type="nucleotide sequence ID" value="NZ_BAAANA010000002.1"/>
</dbReference>
<evidence type="ECO:0000256" key="4">
    <source>
        <dbReference type="ARBA" id="ARBA00023163"/>
    </source>
</evidence>
<dbReference type="InterPro" id="IPR014284">
    <property type="entry name" value="RNA_pol_sigma-70_dom"/>
</dbReference>
<dbReference type="Gene3D" id="1.10.1740.10">
    <property type="match status" value="1"/>
</dbReference>
<dbReference type="PANTHER" id="PTHR43133">
    <property type="entry name" value="RNA POLYMERASE ECF-TYPE SIGMA FACTO"/>
    <property type="match status" value="1"/>
</dbReference>
<dbReference type="GO" id="GO:0016987">
    <property type="term" value="F:sigma factor activity"/>
    <property type="evidence" value="ECO:0007669"/>
    <property type="project" value="UniProtKB-KW"/>
</dbReference>
<dbReference type="PANTHER" id="PTHR43133:SF66">
    <property type="entry name" value="ECF RNA POLYMERASE SIGMA FACTOR SIGK"/>
    <property type="match status" value="1"/>
</dbReference>
<keyword evidence="8" id="KW-1185">Reference proteome</keyword>
<dbReference type="InterPro" id="IPR036388">
    <property type="entry name" value="WH-like_DNA-bd_sf"/>
</dbReference>
<dbReference type="InterPro" id="IPR007627">
    <property type="entry name" value="RNA_pol_sigma70_r2"/>
</dbReference>
<evidence type="ECO:0000313" key="8">
    <source>
        <dbReference type="Proteomes" id="UP000543598"/>
    </source>
</evidence>
<evidence type="ECO:0000256" key="1">
    <source>
        <dbReference type="ARBA" id="ARBA00010641"/>
    </source>
</evidence>